<dbReference type="Gene3D" id="3.40.50.2300">
    <property type="match status" value="1"/>
</dbReference>
<dbReference type="PROSITE" id="PS50110">
    <property type="entry name" value="RESPONSE_REGULATORY"/>
    <property type="match status" value="1"/>
</dbReference>
<evidence type="ECO:0000256" key="7">
    <source>
        <dbReference type="ARBA" id="ARBA00024867"/>
    </source>
</evidence>
<name>A0A8J8B5G3_9FIRM</name>
<evidence type="ECO:0000256" key="5">
    <source>
        <dbReference type="ARBA" id="ARBA00023125"/>
    </source>
</evidence>
<feature type="modified residue" description="4-aspartylphosphate" evidence="8">
    <location>
        <position position="55"/>
    </location>
</feature>
<dbReference type="InterPro" id="IPR011006">
    <property type="entry name" value="CheY-like_superfamily"/>
</dbReference>
<gene>
    <name evidence="10" type="ORF">KCX82_20780</name>
</gene>
<dbReference type="GO" id="GO:0032993">
    <property type="term" value="C:protein-DNA complex"/>
    <property type="evidence" value="ECO:0007669"/>
    <property type="project" value="TreeGrafter"/>
</dbReference>
<keyword evidence="4" id="KW-0805">Transcription regulation</keyword>
<dbReference type="InterPro" id="IPR001789">
    <property type="entry name" value="Sig_transdc_resp-reg_receiver"/>
</dbReference>
<dbReference type="Proteomes" id="UP000675664">
    <property type="component" value="Unassembled WGS sequence"/>
</dbReference>
<dbReference type="InterPro" id="IPR039420">
    <property type="entry name" value="WalR-like"/>
</dbReference>
<reference evidence="10" key="2">
    <citation type="submission" date="2021-04" db="EMBL/GenBank/DDBJ databases">
        <authorList>
            <person name="Liu J."/>
        </authorList>
    </citation>
    <scope>NUCLEOTIDE SEQUENCE</scope>
    <source>
        <strain evidence="10">BAD-6</strain>
    </source>
</reference>
<evidence type="ECO:0000256" key="6">
    <source>
        <dbReference type="ARBA" id="ARBA00023163"/>
    </source>
</evidence>
<feature type="domain" description="Response regulatory" evidence="9">
    <location>
        <begin position="3"/>
        <end position="122"/>
    </location>
</feature>
<evidence type="ECO:0000256" key="8">
    <source>
        <dbReference type="PROSITE-ProRule" id="PRU00169"/>
    </source>
</evidence>
<evidence type="ECO:0000256" key="3">
    <source>
        <dbReference type="ARBA" id="ARBA00023012"/>
    </source>
</evidence>
<proteinExistence type="predicted"/>
<dbReference type="GO" id="GO:0000976">
    <property type="term" value="F:transcription cis-regulatory region binding"/>
    <property type="evidence" value="ECO:0007669"/>
    <property type="project" value="TreeGrafter"/>
</dbReference>
<sequence>MFKIIIIEDSSFMRARLTNLLQDNGYNQIDNFVSADDIGRKPHLYLNGVDLVLADIQLPGISGIDLLNILNKDPRYSKIPFIFISGYGDITTINKAVMAGAVDYIVKPFENTTLLEKVKRILGQPYQISKDYDYNDDKFTKIILMEYQRATRGNQPLSFLKLKVDNTNISFCISIIIKQIRVIDTICVFKNNIIVILPLTNDSGLVVVENKLKAQILENNMDILGINSFTYFNENELNNGDFINIILEFSK</sequence>
<comment type="function">
    <text evidence="7">May play the central regulatory role in sporulation. It may be an element of the effector pathway responsible for the activation of sporulation genes in response to nutritional stress. Spo0A may act in concert with spo0H (a sigma factor) to control the expression of some genes that are critical to the sporulation process.</text>
</comment>
<evidence type="ECO:0000256" key="2">
    <source>
        <dbReference type="ARBA" id="ARBA00022553"/>
    </source>
</evidence>
<evidence type="ECO:0000256" key="4">
    <source>
        <dbReference type="ARBA" id="ARBA00023015"/>
    </source>
</evidence>
<keyword evidence="11" id="KW-1185">Reference proteome</keyword>
<dbReference type="GO" id="GO:0006355">
    <property type="term" value="P:regulation of DNA-templated transcription"/>
    <property type="evidence" value="ECO:0007669"/>
    <property type="project" value="TreeGrafter"/>
</dbReference>
<reference evidence="10" key="1">
    <citation type="submission" date="2021-04" db="EMBL/GenBank/DDBJ databases">
        <title>Sinoanaerobacter chloroacetimidivorans sp. nov., an obligate anaerobic bacterium isolated from anaerobic sludge.</title>
        <authorList>
            <person name="Bao Y."/>
        </authorList>
    </citation>
    <scope>NUCLEOTIDE SEQUENCE</scope>
    <source>
        <strain evidence="10">BAD-6</strain>
    </source>
</reference>
<accession>A0A8J8B5G3</accession>
<comment type="caution">
    <text evidence="10">The sequence shown here is derived from an EMBL/GenBank/DDBJ whole genome shotgun (WGS) entry which is preliminary data.</text>
</comment>
<keyword evidence="3" id="KW-0902">Two-component regulatory system</keyword>
<organism evidence="10 11">
    <name type="scientific">Sinanaerobacter chloroacetimidivorans</name>
    <dbReference type="NCBI Taxonomy" id="2818044"/>
    <lineage>
        <taxon>Bacteria</taxon>
        <taxon>Bacillati</taxon>
        <taxon>Bacillota</taxon>
        <taxon>Clostridia</taxon>
        <taxon>Peptostreptococcales</taxon>
        <taxon>Anaerovoracaceae</taxon>
        <taxon>Sinanaerobacter</taxon>
    </lineage>
</organism>
<keyword evidence="6" id="KW-0804">Transcription</keyword>
<dbReference type="PANTHER" id="PTHR48111:SF1">
    <property type="entry name" value="TWO-COMPONENT RESPONSE REGULATOR ORR33"/>
    <property type="match status" value="1"/>
</dbReference>
<evidence type="ECO:0000313" key="11">
    <source>
        <dbReference type="Proteomes" id="UP000675664"/>
    </source>
</evidence>
<dbReference type="GO" id="GO:0000156">
    <property type="term" value="F:phosphorelay response regulator activity"/>
    <property type="evidence" value="ECO:0007669"/>
    <property type="project" value="TreeGrafter"/>
</dbReference>
<evidence type="ECO:0000259" key="9">
    <source>
        <dbReference type="PROSITE" id="PS50110"/>
    </source>
</evidence>
<dbReference type="GO" id="GO:0005829">
    <property type="term" value="C:cytosol"/>
    <property type="evidence" value="ECO:0007669"/>
    <property type="project" value="TreeGrafter"/>
</dbReference>
<dbReference type="EMBL" id="JAGSND010000024">
    <property type="protein sequence ID" value="MBR0600310.1"/>
    <property type="molecule type" value="Genomic_DNA"/>
</dbReference>
<evidence type="ECO:0000313" key="10">
    <source>
        <dbReference type="EMBL" id="MBR0600310.1"/>
    </source>
</evidence>
<dbReference type="PANTHER" id="PTHR48111">
    <property type="entry name" value="REGULATOR OF RPOS"/>
    <property type="match status" value="1"/>
</dbReference>
<evidence type="ECO:0000256" key="1">
    <source>
        <dbReference type="ARBA" id="ARBA00018672"/>
    </source>
</evidence>
<keyword evidence="2 8" id="KW-0597">Phosphoprotein</keyword>
<dbReference type="AlphaFoldDB" id="A0A8J8B5G3"/>
<dbReference type="SUPFAM" id="SSF52172">
    <property type="entry name" value="CheY-like"/>
    <property type="match status" value="1"/>
</dbReference>
<dbReference type="RefSeq" id="WP_227020422.1">
    <property type="nucleotide sequence ID" value="NZ_JAGSND010000024.1"/>
</dbReference>
<dbReference type="SMART" id="SM00448">
    <property type="entry name" value="REC"/>
    <property type="match status" value="1"/>
</dbReference>
<dbReference type="Pfam" id="PF00072">
    <property type="entry name" value="Response_reg"/>
    <property type="match status" value="1"/>
</dbReference>
<protein>
    <recommendedName>
        <fullName evidence="1">Stage 0 sporulation protein A homolog</fullName>
    </recommendedName>
</protein>
<keyword evidence="5" id="KW-0238">DNA-binding</keyword>